<protein>
    <submittedName>
        <fullName evidence="2">PilZ domain-containing protein</fullName>
    </submittedName>
</protein>
<dbReference type="SUPFAM" id="SSF141371">
    <property type="entry name" value="PilZ domain-like"/>
    <property type="match status" value="1"/>
</dbReference>
<dbReference type="AlphaFoldDB" id="A0A975BVY7"/>
<name>A0A975BVY7_9BACT</name>
<evidence type="ECO:0000313" key="2">
    <source>
        <dbReference type="EMBL" id="QTA92140.1"/>
    </source>
</evidence>
<dbReference type="Pfam" id="PF07238">
    <property type="entry name" value="PilZ"/>
    <property type="match status" value="1"/>
</dbReference>
<dbReference type="EMBL" id="CP061800">
    <property type="protein sequence ID" value="QTA92140.1"/>
    <property type="molecule type" value="Genomic_DNA"/>
</dbReference>
<feature type="domain" description="PilZ" evidence="1">
    <location>
        <begin position="5"/>
        <end position="119"/>
    </location>
</feature>
<proteinExistence type="predicted"/>
<dbReference type="Gene3D" id="2.40.10.220">
    <property type="entry name" value="predicted glycosyltransferase like domains"/>
    <property type="match status" value="1"/>
</dbReference>
<evidence type="ECO:0000259" key="1">
    <source>
        <dbReference type="Pfam" id="PF07238"/>
    </source>
</evidence>
<dbReference type="KEGG" id="dmm:dnm_082160"/>
<gene>
    <name evidence="2" type="ORF">dnm_082160</name>
</gene>
<dbReference type="GO" id="GO:0035438">
    <property type="term" value="F:cyclic-di-GMP binding"/>
    <property type="evidence" value="ECO:0007669"/>
    <property type="project" value="InterPro"/>
</dbReference>
<dbReference type="RefSeq" id="WP_207679627.1">
    <property type="nucleotide sequence ID" value="NZ_CP061800.1"/>
</dbReference>
<dbReference type="InterPro" id="IPR009875">
    <property type="entry name" value="PilZ_domain"/>
</dbReference>
<evidence type="ECO:0000313" key="3">
    <source>
        <dbReference type="Proteomes" id="UP000663722"/>
    </source>
</evidence>
<keyword evidence="3" id="KW-1185">Reference proteome</keyword>
<sequence>MIAHERRKYSRFLAQDDTFVALGRDFSKVGKIKDISMGGLAFEYISDEKMKNTDDSVLDIFLSEHEFHISKVPCEVVYDMPIREPDITFLFIKTFIMNRCGVKFGTLTEHHRRQLKFFLKNYTLNLLRYSYETSGAEQRFSF</sequence>
<dbReference type="Proteomes" id="UP000663722">
    <property type="component" value="Chromosome"/>
</dbReference>
<accession>A0A975BVY7</accession>
<organism evidence="2 3">
    <name type="scientific">Desulfonema magnum</name>
    <dbReference type="NCBI Taxonomy" id="45655"/>
    <lineage>
        <taxon>Bacteria</taxon>
        <taxon>Pseudomonadati</taxon>
        <taxon>Thermodesulfobacteriota</taxon>
        <taxon>Desulfobacteria</taxon>
        <taxon>Desulfobacterales</taxon>
        <taxon>Desulfococcaceae</taxon>
        <taxon>Desulfonema</taxon>
    </lineage>
</organism>
<reference evidence="2" key="1">
    <citation type="journal article" date="2021" name="Microb. Physiol.">
        <title>Proteogenomic Insights into the Physiology of Marine, Sulfate-Reducing, Filamentous Desulfonema limicola and Desulfonema magnum.</title>
        <authorList>
            <person name="Schnaars V."/>
            <person name="Wohlbrand L."/>
            <person name="Scheve S."/>
            <person name="Hinrichs C."/>
            <person name="Reinhardt R."/>
            <person name="Rabus R."/>
        </authorList>
    </citation>
    <scope>NUCLEOTIDE SEQUENCE</scope>
    <source>
        <strain evidence="2">4be13</strain>
    </source>
</reference>